<dbReference type="PANTHER" id="PTHR33064">
    <property type="entry name" value="POL PROTEIN"/>
    <property type="match status" value="1"/>
</dbReference>
<dbReference type="Proteomes" id="UP001085076">
    <property type="component" value="Miscellaneous, Linkage group lg09"/>
</dbReference>
<evidence type="ECO:0000313" key="1">
    <source>
        <dbReference type="EMBL" id="KAJ0963294.1"/>
    </source>
</evidence>
<dbReference type="PANTHER" id="PTHR33064:SF37">
    <property type="entry name" value="RIBONUCLEASE H"/>
    <property type="match status" value="1"/>
</dbReference>
<reference evidence="1" key="2">
    <citation type="journal article" date="2022" name="Hortic Res">
        <title>The genome of Dioscorea zingiberensis sheds light on the biosynthesis, origin and evolution of the medicinally important diosgenin saponins.</title>
        <authorList>
            <person name="Li Y."/>
            <person name="Tan C."/>
            <person name="Li Z."/>
            <person name="Guo J."/>
            <person name="Li S."/>
            <person name="Chen X."/>
            <person name="Wang C."/>
            <person name="Dai X."/>
            <person name="Yang H."/>
            <person name="Song W."/>
            <person name="Hou L."/>
            <person name="Xu J."/>
            <person name="Tong Z."/>
            <person name="Xu A."/>
            <person name="Yuan X."/>
            <person name="Wang W."/>
            <person name="Yang Q."/>
            <person name="Chen L."/>
            <person name="Sun Z."/>
            <person name="Wang K."/>
            <person name="Pan B."/>
            <person name="Chen J."/>
            <person name="Bao Y."/>
            <person name="Liu F."/>
            <person name="Qi X."/>
            <person name="Gang D.R."/>
            <person name="Wen J."/>
            <person name="Li J."/>
        </authorList>
    </citation>
    <scope>NUCLEOTIDE SEQUENCE</scope>
    <source>
        <strain evidence="1">Dzin_1.0</strain>
    </source>
</reference>
<dbReference type="SUPFAM" id="SSF56672">
    <property type="entry name" value="DNA/RNA polymerases"/>
    <property type="match status" value="1"/>
</dbReference>
<dbReference type="InterPro" id="IPR043502">
    <property type="entry name" value="DNA/RNA_pol_sf"/>
</dbReference>
<dbReference type="AlphaFoldDB" id="A0A9D5BZ15"/>
<comment type="caution">
    <text evidence="1">The sequence shown here is derived from an EMBL/GenBank/DDBJ whole genome shotgun (WGS) entry which is preliminary data.</text>
</comment>
<dbReference type="InterPro" id="IPR051320">
    <property type="entry name" value="Viral_Replic_Matur_Polypro"/>
</dbReference>
<keyword evidence="2" id="KW-1185">Reference proteome</keyword>
<accession>A0A9D5BZ15</accession>
<sequence>MEEHVRHLDTVLEVLESNHLFANKSKCQFGRASLEYLGHMISSEGVAADPTKVEAMKAWPIPKTVKELCGFLGLTGYYRRFVKGYGSIAKPLTQLLRKDSFLWGREAYHSQRSGVGAARFHTRVRG</sequence>
<gene>
    <name evidence="1" type="ORF">J5N97_028416</name>
</gene>
<protein>
    <recommendedName>
        <fullName evidence="3">Reverse transcriptase</fullName>
    </recommendedName>
</protein>
<dbReference type="InterPro" id="IPR043128">
    <property type="entry name" value="Rev_trsase/Diguanyl_cyclase"/>
</dbReference>
<dbReference type="EMBL" id="JAGGNH010000009">
    <property type="protein sequence ID" value="KAJ0963294.1"/>
    <property type="molecule type" value="Genomic_DNA"/>
</dbReference>
<evidence type="ECO:0008006" key="3">
    <source>
        <dbReference type="Google" id="ProtNLM"/>
    </source>
</evidence>
<dbReference type="OrthoDB" id="783906at2759"/>
<name>A0A9D5BZ15_9LILI</name>
<organism evidence="1 2">
    <name type="scientific">Dioscorea zingiberensis</name>
    <dbReference type="NCBI Taxonomy" id="325984"/>
    <lineage>
        <taxon>Eukaryota</taxon>
        <taxon>Viridiplantae</taxon>
        <taxon>Streptophyta</taxon>
        <taxon>Embryophyta</taxon>
        <taxon>Tracheophyta</taxon>
        <taxon>Spermatophyta</taxon>
        <taxon>Magnoliopsida</taxon>
        <taxon>Liliopsida</taxon>
        <taxon>Dioscoreales</taxon>
        <taxon>Dioscoreaceae</taxon>
        <taxon>Dioscorea</taxon>
    </lineage>
</organism>
<dbReference type="Gene3D" id="3.30.70.270">
    <property type="match status" value="2"/>
</dbReference>
<evidence type="ECO:0000313" key="2">
    <source>
        <dbReference type="Proteomes" id="UP001085076"/>
    </source>
</evidence>
<reference evidence="1" key="1">
    <citation type="submission" date="2021-03" db="EMBL/GenBank/DDBJ databases">
        <authorList>
            <person name="Li Z."/>
            <person name="Yang C."/>
        </authorList>
    </citation>
    <scope>NUCLEOTIDE SEQUENCE</scope>
    <source>
        <strain evidence="1">Dzin_1.0</strain>
        <tissue evidence="1">Leaf</tissue>
    </source>
</reference>
<proteinExistence type="predicted"/>